<keyword evidence="2" id="KW-1185">Reference proteome</keyword>
<evidence type="ECO:0000313" key="1">
    <source>
        <dbReference type="EMBL" id="RDH33393.1"/>
    </source>
</evidence>
<name>A0A3F3Q2K2_9EURO</name>
<protein>
    <submittedName>
        <fullName evidence="1">Uncharacterized protein</fullName>
    </submittedName>
</protein>
<organism evidence="1 2">
    <name type="scientific">Aspergillus welwitschiae</name>
    <dbReference type="NCBI Taxonomy" id="1341132"/>
    <lineage>
        <taxon>Eukaryota</taxon>
        <taxon>Fungi</taxon>
        <taxon>Dikarya</taxon>
        <taxon>Ascomycota</taxon>
        <taxon>Pezizomycotina</taxon>
        <taxon>Eurotiomycetes</taxon>
        <taxon>Eurotiomycetidae</taxon>
        <taxon>Eurotiales</taxon>
        <taxon>Aspergillaceae</taxon>
        <taxon>Aspergillus</taxon>
        <taxon>Aspergillus subgen. Circumdati</taxon>
    </lineage>
</organism>
<reference evidence="1 2" key="1">
    <citation type="submission" date="2018-07" db="EMBL/GenBank/DDBJ databases">
        <title>The genomes of Aspergillus section Nigri reveals drivers in fungal speciation.</title>
        <authorList>
            <consortium name="DOE Joint Genome Institute"/>
            <person name="Vesth T.C."/>
            <person name="Nybo J."/>
            <person name="Theobald S."/>
            <person name="Brandl J."/>
            <person name="Frisvad J.C."/>
            <person name="Nielsen K.F."/>
            <person name="Lyhne E.K."/>
            <person name="Kogle M.E."/>
            <person name="Kuo A."/>
            <person name="Riley R."/>
            <person name="Clum A."/>
            <person name="Nolan M."/>
            <person name="Lipzen A."/>
            <person name="Salamov A."/>
            <person name="Henrissat B."/>
            <person name="Wiebenga A."/>
            <person name="De vries R.P."/>
            <person name="Grigoriev I.V."/>
            <person name="Mortensen U.H."/>
            <person name="Andersen M.R."/>
            <person name="Baker S.E."/>
        </authorList>
    </citation>
    <scope>NUCLEOTIDE SEQUENCE [LARGE SCALE GENOMIC DNA]</scope>
    <source>
        <strain evidence="1 2">CBS 139.54b</strain>
    </source>
</reference>
<gene>
    <name evidence="1" type="ORF">BDQ94DRAFT_144064</name>
</gene>
<dbReference type="Proteomes" id="UP000253729">
    <property type="component" value="Unassembled WGS sequence"/>
</dbReference>
<evidence type="ECO:0000313" key="2">
    <source>
        <dbReference type="Proteomes" id="UP000253729"/>
    </source>
</evidence>
<sequence>MLVCYPATTLESSTEYQLLRYYLCFSMETLPSKVPGFTGTDRWSLVSNQVRRSKRLTHSPTHSLTHRITSSGMIRF</sequence>
<dbReference type="AlphaFoldDB" id="A0A3F3Q2K2"/>
<proteinExistence type="predicted"/>
<dbReference type="GeneID" id="38134737"/>
<accession>A0A3F3Q2K2</accession>
<dbReference type="RefSeq" id="XP_026626415.1">
    <property type="nucleotide sequence ID" value="XM_026766381.1"/>
</dbReference>
<dbReference type="EMBL" id="KZ852047">
    <property type="protein sequence ID" value="RDH33393.1"/>
    <property type="molecule type" value="Genomic_DNA"/>
</dbReference>